<dbReference type="InterPro" id="IPR036259">
    <property type="entry name" value="MFS_trans_sf"/>
</dbReference>
<feature type="transmembrane region" description="Helical" evidence="7">
    <location>
        <begin position="160"/>
        <end position="183"/>
    </location>
</feature>
<evidence type="ECO:0000256" key="4">
    <source>
        <dbReference type="ARBA" id="ARBA00022989"/>
    </source>
</evidence>
<dbReference type="GO" id="GO:0022857">
    <property type="term" value="F:transmembrane transporter activity"/>
    <property type="evidence" value="ECO:0007669"/>
    <property type="project" value="InterPro"/>
</dbReference>
<dbReference type="Proteomes" id="UP000799118">
    <property type="component" value="Unassembled WGS sequence"/>
</dbReference>
<keyword evidence="10" id="KW-1185">Reference proteome</keyword>
<evidence type="ECO:0000313" key="10">
    <source>
        <dbReference type="Proteomes" id="UP000799118"/>
    </source>
</evidence>
<comment type="subcellular location">
    <subcellularLocation>
        <location evidence="1">Membrane</location>
        <topology evidence="1">Multi-pass membrane protein</topology>
    </subcellularLocation>
</comment>
<evidence type="ECO:0000256" key="1">
    <source>
        <dbReference type="ARBA" id="ARBA00004141"/>
    </source>
</evidence>
<dbReference type="AlphaFoldDB" id="A0A6A4ICG1"/>
<name>A0A6A4ICG1_9AGAR</name>
<dbReference type="GO" id="GO:0016020">
    <property type="term" value="C:membrane"/>
    <property type="evidence" value="ECO:0007669"/>
    <property type="project" value="UniProtKB-SubCell"/>
</dbReference>
<evidence type="ECO:0000256" key="7">
    <source>
        <dbReference type="SAM" id="Phobius"/>
    </source>
</evidence>
<dbReference type="Pfam" id="PF07690">
    <property type="entry name" value="MFS_1"/>
    <property type="match status" value="1"/>
</dbReference>
<feature type="transmembrane region" description="Helical" evidence="7">
    <location>
        <begin position="106"/>
        <end position="124"/>
    </location>
</feature>
<feature type="transmembrane region" description="Helical" evidence="7">
    <location>
        <begin position="361"/>
        <end position="378"/>
    </location>
</feature>
<feature type="transmembrane region" description="Helical" evidence="7">
    <location>
        <begin position="228"/>
        <end position="248"/>
    </location>
</feature>
<dbReference type="PANTHER" id="PTHR43791">
    <property type="entry name" value="PERMEASE-RELATED"/>
    <property type="match status" value="1"/>
</dbReference>
<feature type="transmembrane region" description="Helical" evidence="7">
    <location>
        <begin position="297"/>
        <end position="318"/>
    </location>
</feature>
<evidence type="ECO:0000313" key="9">
    <source>
        <dbReference type="EMBL" id="KAE9409852.1"/>
    </source>
</evidence>
<dbReference type="EMBL" id="ML769386">
    <property type="protein sequence ID" value="KAE9409852.1"/>
    <property type="molecule type" value="Genomic_DNA"/>
</dbReference>
<dbReference type="SUPFAM" id="SSF103473">
    <property type="entry name" value="MFS general substrate transporter"/>
    <property type="match status" value="1"/>
</dbReference>
<dbReference type="PROSITE" id="PS50850">
    <property type="entry name" value="MFS"/>
    <property type="match status" value="1"/>
</dbReference>
<feature type="domain" description="Major facilitator superfamily (MFS) profile" evidence="8">
    <location>
        <begin position="67"/>
        <end position="476"/>
    </location>
</feature>
<dbReference type="InterPro" id="IPR011701">
    <property type="entry name" value="MFS"/>
</dbReference>
<sequence>MDSQEKVPQPEVDVEKRLSEFTEHSSTPAANSSGVTHQSELGQTKRGHFFSPLDLKHAQAVNLDAEEVQYTREEDAVNQLDRTNIGNAHIAPGFDENFGITDNNKFTLALSIFYVGYCLLEIPANILQRYIGANRFFFLSLTFWGLSSLSIVYAKGYGGFLVIRVLLGIGEAGYYAGIVYYLSFWYKRDELAIRIGTTITATYSGTFGGLLAFGLVRAHTSLLNGWQFLFLIEAIPSLIMAVVTLFFLPSYPFSAAFLTPREKAIAQARVNRDHKPQSHGGMTGFQGLKAILTDPNAYMFMSIYASFNVGVATISYFLPTLINGLGFTAINAQGLTAAPYVVGWLMVILQAWHSDKTRERGWHIIVSCVTAFVGYLILATCVQRSVGAAYFALFLVIGGLYSLFPLTMSWSANAFSPTSKRGVGTAFIVSISNVVSIASPQIYFDPEDSFVKGHAISAGCLFLSMLMALALHTRLTWLNKRNAKRLSEMSEEEKASLPDVSEMDDKDPRYVFMT</sequence>
<feature type="transmembrane region" description="Helical" evidence="7">
    <location>
        <begin position="136"/>
        <end position="154"/>
    </location>
</feature>
<proteinExistence type="predicted"/>
<evidence type="ECO:0000256" key="3">
    <source>
        <dbReference type="ARBA" id="ARBA00022692"/>
    </source>
</evidence>
<keyword evidence="5 7" id="KW-0472">Membrane</keyword>
<keyword evidence="4 7" id="KW-1133">Transmembrane helix</keyword>
<organism evidence="9 10">
    <name type="scientific">Gymnopus androsaceus JB14</name>
    <dbReference type="NCBI Taxonomy" id="1447944"/>
    <lineage>
        <taxon>Eukaryota</taxon>
        <taxon>Fungi</taxon>
        <taxon>Dikarya</taxon>
        <taxon>Basidiomycota</taxon>
        <taxon>Agaricomycotina</taxon>
        <taxon>Agaricomycetes</taxon>
        <taxon>Agaricomycetidae</taxon>
        <taxon>Agaricales</taxon>
        <taxon>Marasmiineae</taxon>
        <taxon>Omphalotaceae</taxon>
        <taxon>Gymnopus</taxon>
    </lineage>
</organism>
<feature type="transmembrane region" description="Helical" evidence="7">
    <location>
        <begin position="195"/>
        <end position="216"/>
    </location>
</feature>
<feature type="compositionally biased region" description="Basic and acidic residues" evidence="6">
    <location>
        <begin position="13"/>
        <end position="23"/>
    </location>
</feature>
<feature type="transmembrane region" description="Helical" evidence="7">
    <location>
        <begin position="455"/>
        <end position="477"/>
    </location>
</feature>
<dbReference type="FunFam" id="1.20.1250.20:FF:000013">
    <property type="entry name" value="MFS general substrate transporter"/>
    <property type="match status" value="1"/>
</dbReference>
<dbReference type="PANTHER" id="PTHR43791:SF36">
    <property type="entry name" value="TRANSPORTER, PUTATIVE (AFU_ORTHOLOGUE AFUA_6G08340)-RELATED"/>
    <property type="match status" value="1"/>
</dbReference>
<dbReference type="InterPro" id="IPR020846">
    <property type="entry name" value="MFS_dom"/>
</dbReference>
<feature type="region of interest" description="Disordered" evidence="6">
    <location>
        <begin position="1"/>
        <end position="38"/>
    </location>
</feature>
<reference evidence="9" key="1">
    <citation type="journal article" date="2019" name="Environ. Microbiol.">
        <title>Fungal ecological strategies reflected in gene transcription - a case study of two litter decomposers.</title>
        <authorList>
            <person name="Barbi F."/>
            <person name="Kohler A."/>
            <person name="Barry K."/>
            <person name="Baskaran P."/>
            <person name="Daum C."/>
            <person name="Fauchery L."/>
            <person name="Ihrmark K."/>
            <person name="Kuo A."/>
            <person name="LaButti K."/>
            <person name="Lipzen A."/>
            <person name="Morin E."/>
            <person name="Grigoriev I.V."/>
            <person name="Henrissat B."/>
            <person name="Lindahl B."/>
            <person name="Martin F."/>
        </authorList>
    </citation>
    <scope>NUCLEOTIDE SEQUENCE</scope>
    <source>
        <strain evidence="9">JB14</strain>
    </source>
</reference>
<feature type="transmembrane region" description="Helical" evidence="7">
    <location>
        <begin position="330"/>
        <end position="349"/>
    </location>
</feature>
<evidence type="ECO:0000256" key="6">
    <source>
        <dbReference type="SAM" id="MobiDB-lite"/>
    </source>
</evidence>
<keyword evidence="2" id="KW-0813">Transport</keyword>
<evidence type="ECO:0000256" key="5">
    <source>
        <dbReference type="ARBA" id="ARBA00023136"/>
    </source>
</evidence>
<feature type="transmembrane region" description="Helical" evidence="7">
    <location>
        <begin position="390"/>
        <end position="410"/>
    </location>
</feature>
<dbReference type="Gene3D" id="1.20.1250.20">
    <property type="entry name" value="MFS general substrate transporter like domains"/>
    <property type="match status" value="2"/>
</dbReference>
<evidence type="ECO:0000259" key="8">
    <source>
        <dbReference type="PROSITE" id="PS50850"/>
    </source>
</evidence>
<protein>
    <submittedName>
        <fullName evidence="9">MFS general substrate transporter</fullName>
    </submittedName>
</protein>
<feature type="compositionally biased region" description="Polar residues" evidence="6">
    <location>
        <begin position="24"/>
        <end position="38"/>
    </location>
</feature>
<keyword evidence="3 7" id="KW-0812">Transmembrane</keyword>
<dbReference type="OrthoDB" id="2985014at2759"/>
<gene>
    <name evidence="9" type="ORF">BT96DRAFT_969656</name>
</gene>
<evidence type="ECO:0000256" key="2">
    <source>
        <dbReference type="ARBA" id="ARBA00022448"/>
    </source>
</evidence>
<accession>A0A6A4ICG1</accession>